<evidence type="ECO:0000256" key="1">
    <source>
        <dbReference type="ARBA" id="ARBA00023002"/>
    </source>
</evidence>
<dbReference type="Gene3D" id="3.40.50.720">
    <property type="entry name" value="NAD(P)-binding Rossmann-like Domain"/>
    <property type="match status" value="1"/>
</dbReference>
<feature type="coiled-coil region" evidence="2">
    <location>
        <begin position="49"/>
        <end position="80"/>
    </location>
</feature>
<keyword evidence="4" id="KW-1185">Reference proteome</keyword>
<sequence length="317" mass="36082">MGADLSFPQVEISPDRTYLVTGGNTGIGYCAAKEIAQMGGHVIIACRNIGKAETAVKQMKEENEKEFREKRKDLLDTNQEPRKLNLDIMELDLASFDKTMKFIEEFKARNCSLHGLLCNAGIFMQEKVMTDDGYETMLQSNYLSHLLIILHFLPILQKSEEDARIVQTSSGAYEMGKFDERNINADKSFSAFGLYSNSKLYQIMSMYWLTRHVKDKFVTISSCHPGFVKTQMTESYWLMRMFIKVASRNPKDGASTIIKAAIDPSLKAQTGLYLADCKIKATSSYAMNVENQDKLMAYSFQVLENYLPQDIKEYIDM</sequence>
<keyword evidence="2" id="KW-0175">Coiled coil</keyword>
<keyword evidence="1" id="KW-0560">Oxidoreductase</keyword>
<dbReference type="PRINTS" id="PR00081">
    <property type="entry name" value="GDHRDH"/>
</dbReference>
<gene>
    <name evidence="3" type="ORF">SNE40_014703</name>
</gene>
<reference evidence="3 4" key="1">
    <citation type="submission" date="2024-01" db="EMBL/GenBank/DDBJ databases">
        <title>The genome of the rayed Mediterranean limpet Patella caerulea (Linnaeus, 1758).</title>
        <authorList>
            <person name="Anh-Thu Weber A."/>
            <person name="Halstead-Nussloch G."/>
        </authorList>
    </citation>
    <scope>NUCLEOTIDE SEQUENCE [LARGE SCALE GENOMIC DNA]</scope>
    <source>
        <strain evidence="3">AATW-2023a</strain>
        <tissue evidence="3">Whole specimen</tissue>
    </source>
</reference>
<comment type="caution">
    <text evidence="3">The sequence shown here is derived from an EMBL/GenBank/DDBJ whole genome shotgun (WGS) entry which is preliminary data.</text>
</comment>
<evidence type="ECO:0000313" key="4">
    <source>
        <dbReference type="Proteomes" id="UP001347796"/>
    </source>
</evidence>
<accession>A0AAN8PDE1</accession>
<dbReference type="AlphaFoldDB" id="A0AAN8PDE1"/>
<dbReference type="PANTHER" id="PTHR43157">
    <property type="entry name" value="PHOSPHATIDYLINOSITOL-GLYCAN BIOSYNTHESIS CLASS F PROTEIN-RELATED"/>
    <property type="match status" value="1"/>
</dbReference>
<evidence type="ECO:0000313" key="3">
    <source>
        <dbReference type="EMBL" id="KAK6176412.1"/>
    </source>
</evidence>
<dbReference type="EMBL" id="JAZGQO010000010">
    <property type="protein sequence ID" value="KAK6176412.1"/>
    <property type="molecule type" value="Genomic_DNA"/>
</dbReference>
<protein>
    <submittedName>
        <fullName evidence="3">Uncharacterized protein</fullName>
    </submittedName>
</protein>
<dbReference type="InterPro" id="IPR002347">
    <property type="entry name" value="SDR_fam"/>
</dbReference>
<dbReference type="Proteomes" id="UP001347796">
    <property type="component" value="Unassembled WGS sequence"/>
</dbReference>
<dbReference type="GO" id="GO:0016491">
    <property type="term" value="F:oxidoreductase activity"/>
    <property type="evidence" value="ECO:0007669"/>
    <property type="project" value="UniProtKB-KW"/>
</dbReference>
<name>A0AAN8PDE1_PATCE</name>
<proteinExistence type="predicted"/>
<dbReference type="Pfam" id="PF00106">
    <property type="entry name" value="adh_short"/>
    <property type="match status" value="2"/>
</dbReference>
<organism evidence="3 4">
    <name type="scientific">Patella caerulea</name>
    <name type="common">Rayed Mediterranean limpet</name>
    <dbReference type="NCBI Taxonomy" id="87958"/>
    <lineage>
        <taxon>Eukaryota</taxon>
        <taxon>Metazoa</taxon>
        <taxon>Spiralia</taxon>
        <taxon>Lophotrochozoa</taxon>
        <taxon>Mollusca</taxon>
        <taxon>Gastropoda</taxon>
        <taxon>Patellogastropoda</taxon>
        <taxon>Patelloidea</taxon>
        <taxon>Patellidae</taxon>
        <taxon>Patella</taxon>
    </lineage>
</organism>
<dbReference type="PANTHER" id="PTHR43157:SF31">
    <property type="entry name" value="PHOSPHATIDYLINOSITOL-GLYCAN BIOSYNTHESIS CLASS F PROTEIN"/>
    <property type="match status" value="1"/>
</dbReference>
<dbReference type="SUPFAM" id="SSF51735">
    <property type="entry name" value="NAD(P)-binding Rossmann-fold domains"/>
    <property type="match status" value="1"/>
</dbReference>
<evidence type="ECO:0000256" key="2">
    <source>
        <dbReference type="SAM" id="Coils"/>
    </source>
</evidence>
<dbReference type="InterPro" id="IPR036291">
    <property type="entry name" value="NAD(P)-bd_dom_sf"/>
</dbReference>